<evidence type="ECO:0000313" key="3">
    <source>
        <dbReference type="Proteomes" id="UP000018227"/>
    </source>
</evidence>
<organism evidence="2 3">
    <name type="scientific">Catonella morbi ATCC 51271</name>
    <dbReference type="NCBI Taxonomy" id="592026"/>
    <lineage>
        <taxon>Bacteria</taxon>
        <taxon>Bacillati</taxon>
        <taxon>Bacillota</taxon>
        <taxon>Clostridia</taxon>
        <taxon>Lachnospirales</taxon>
        <taxon>Lachnospiraceae</taxon>
        <taxon>Catonella</taxon>
    </lineage>
</organism>
<keyword evidence="1" id="KW-1133">Transmembrane helix</keyword>
<keyword evidence="3" id="KW-1185">Reference proteome</keyword>
<name>V2Y0T4_9FIRM</name>
<gene>
    <name evidence="2" type="ORF">GCWU0000282_003228</name>
</gene>
<evidence type="ECO:0000313" key="2">
    <source>
        <dbReference type="EMBL" id="ESL01667.1"/>
    </source>
</evidence>
<feature type="transmembrane region" description="Helical" evidence="1">
    <location>
        <begin position="26"/>
        <end position="44"/>
    </location>
</feature>
<protein>
    <submittedName>
        <fullName evidence="2">Uncharacterized protein</fullName>
    </submittedName>
</protein>
<dbReference type="EMBL" id="ACIL03000021">
    <property type="protein sequence ID" value="ESL01667.1"/>
    <property type="molecule type" value="Genomic_DNA"/>
</dbReference>
<evidence type="ECO:0000256" key="1">
    <source>
        <dbReference type="SAM" id="Phobius"/>
    </source>
</evidence>
<proteinExistence type="predicted"/>
<sequence>MQLLMGILGAVTLIRSVMENNYSANLLFTVILTLFGFYFGINGFRRLLGKAEGDGNDENGQEKCSGG</sequence>
<dbReference type="Proteomes" id="UP000018227">
    <property type="component" value="Unassembled WGS sequence"/>
</dbReference>
<dbReference type="AlphaFoldDB" id="V2Y0T4"/>
<accession>V2Y0T4</accession>
<comment type="caution">
    <text evidence="2">The sequence shown here is derived from an EMBL/GenBank/DDBJ whole genome shotgun (WGS) entry which is preliminary data.</text>
</comment>
<reference evidence="2 3" key="1">
    <citation type="submission" date="2013-06" db="EMBL/GenBank/DDBJ databases">
        <authorList>
            <person name="Weinstock G."/>
            <person name="Sodergren E."/>
            <person name="Clifton S."/>
            <person name="Fulton L."/>
            <person name="Fulton B."/>
            <person name="Courtney L."/>
            <person name="Fronick C."/>
            <person name="Harrison M."/>
            <person name="Strong C."/>
            <person name="Farmer C."/>
            <person name="Delahaunty K."/>
            <person name="Markovic C."/>
            <person name="Hall O."/>
            <person name="Minx P."/>
            <person name="Tomlinson C."/>
            <person name="Mitreva M."/>
            <person name="Nelson J."/>
            <person name="Hou S."/>
            <person name="Wollam A."/>
            <person name="Pepin K.H."/>
            <person name="Johnson M."/>
            <person name="Bhonagiri V."/>
            <person name="Nash W.E."/>
            <person name="Warren W."/>
            <person name="Chinwalla A."/>
            <person name="Mardis E.R."/>
            <person name="Wilson R.K."/>
        </authorList>
    </citation>
    <scope>NUCLEOTIDE SEQUENCE [LARGE SCALE GENOMIC DNA]</scope>
    <source>
        <strain evidence="2 3">ATCC 51271</strain>
    </source>
</reference>
<keyword evidence="1" id="KW-0472">Membrane</keyword>
<dbReference type="HOGENOM" id="CLU_2804568_0_0_9"/>
<keyword evidence="1" id="KW-0812">Transmembrane</keyword>